<name>A0ABR2RPV4_9ROSI</name>
<dbReference type="Proteomes" id="UP001396334">
    <property type="component" value="Unassembled WGS sequence"/>
</dbReference>
<sequence>MFVEIIGTVAVTTALQGRTEVVEMNRKSNLRTEVDIAVQQLAPVGFVDEPDFQMGEHHEEQLANEGHLFVPMQI</sequence>
<reference evidence="1 2" key="1">
    <citation type="journal article" date="2024" name="G3 (Bethesda)">
        <title>Genome assembly of Hibiscus sabdariffa L. provides insights into metabolisms of medicinal natural products.</title>
        <authorList>
            <person name="Kim T."/>
        </authorList>
    </citation>
    <scope>NUCLEOTIDE SEQUENCE [LARGE SCALE GENOMIC DNA]</scope>
    <source>
        <strain evidence="1">TK-2024</strain>
        <tissue evidence="1">Old leaves</tissue>
    </source>
</reference>
<evidence type="ECO:0000313" key="1">
    <source>
        <dbReference type="EMBL" id="KAK9014985.1"/>
    </source>
</evidence>
<evidence type="ECO:0000313" key="2">
    <source>
        <dbReference type="Proteomes" id="UP001396334"/>
    </source>
</evidence>
<keyword evidence="2" id="KW-1185">Reference proteome</keyword>
<comment type="caution">
    <text evidence="1">The sequence shown here is derived from an EMBL/GenBank/DDBJ whole genome shotgun (WGS) entry which is preliminary data.</text>
</comment>
<proteinExistence type="predicted"/>
<organism evidence="1 2">
    <name type="scientific">Hibiscus sabdariffa</name>
    <name type="common">roselle</name>
    <dbReference type="NCBI Taxonomy" id="183260"/>
    <lineage>
        <taxon>Eukaryota</taxon>
        <taxon>Viridiplantae</taxon>
        <taxon>Streptophyta</taxon>
        <taxon>Embryophyta</taxon>
        <taxon>Tracheophyta</taxon>
        <taxon>Spermatophyta</taxon>
        <taxon>Magnoliopsida</taxon>
        <taxon>eudicotyledons</taxon>
        <taxon>Gunneridae</taxon>
        <taxon>Pentapetalae</taxon>
        <taxon>rosids</taxon>
        <taxon>malvids</taxon>
        <taxon>Malvales</taxon>
        <taxon>Malvaceae</taxon>
        <taxon>Malvoideae</taxon>
        <taxon>Hibiscus</taxon>
    </lineage>
</organism>
<accession>A0ABR2RPV4</accession>
<protein>
    <submittedName>
        <fullName evidence="1">Uncharacterized protein</fullName>
    </submittedName>
</protein>
<gene>
    <name evidence="1" type="ORF">V6N11_006120</name>
</gene>
<dbReference type="EMBL" id="JBBPBN010000021">
    <property type="protein sequence ID" value="KAK9014985.1"/>
    <property type="molecule type" value="Genomic_DNA"/>
</dbReference>